<dbReference type="RefSeq" id="WP_382352423.1">
    <property type="nucleotide sequence ID" value="NZ_JBHMBP010000004.1"/>
</dbReference>
<dbReference type="Pfam" id="PF01266">
    <property type="entry name" value="DAO"/>
    <property type="match status" value="1"/>
</dbReference>
<feature type="region of interest" description="Disordered" evidence="2">
    <location>
        <begin position="374"/>
        <end position="413"/>
    </location>
</feature>
<keyword evidence="5" id="KW-1185">Reference proteome</keyword>
<accession>A0ABW2D3M8</accession>
<keyword evidence="1 4" id="KW-0560">Oxidoreductase</keyword>
<dbReference type="Proteomes" id="UP001596470">
    <property type="component" value="Unassembled WGS sequence"/>
</dbReference>
<dbReference type="InterPro" id="IPR036188">
    <property type="entry name" value="FAD/NAD-bd_sf"/>
</dbReference>
<dbReference type="Gene3D" id="3.50.50.60">
    <property type="entry name" value="FAD/NAD(P)-binding domain"/>
    <property type="match status" value="1"/>
</dbReference>
<dbReference type="PANTHER" id="PTHR13847">
    <property type="entry name" value="SARCOSINE DEHYDROGENASE-RELATED"/>
    <property type="match status" value="1"/>
</dbReference>
<reference evidence="5" key="1">
    <citation type="journal article" date="2019" name="Int. J. Syst. Evol. Microbiol.">
        <title>The Global Catalogue of Microorganisms (GCM) 10K type strain sequencing project: providing services to taxonomists for standard genome sequencing and annotation.</title>
        <authorList>
            <consortium name="The Broad Institute Genomics Platform"/>
            <consortium name="The Broad Institute Genome Sequencing Center for Infectious Disease"/>
            <person name="Wu L."/>
            <person name="Ma J."/>
        </authorList>
    </citation>
    <scope>NUCLEOTIDE SEQUENCE [LARGE SCALE GENOMIC DNA]</scope>
    <source>
        <strain evidence="5">KACC 12634</strain>
    </source>
</reference>
<dbReference type="SUPFAM" id="SSF54373">
    <property type="entry name" value="FAD-linked reductases, C-terminal domain"/>
    <property type="match status" value="1"/>
</dbReference>
<evidence type="ECO:0000259" key="3">
    <source>
        <dbReference type="Pfam" id="PF01266"/>
    </source>
</evidence>
<dbReference type="GO" id="GO:0016491">
    <property type="term" value="F:oxidoreductase activity"/>
    <property type="evidence" value="ECO:0007669"/>
    <property type="project" value="UniProtKB-KW"/>
</dbReference>
<dbReference type="EMBL" id="JBHSYS010000001">
    <property type="protein sequence ID" value="MFC6955703.1"/>
    <property type="molecule type" value="Genomic_DNA"/>
</dbReference>
<organism evidence="4 5">
    <name type="scientific">Glycomyces mayteni</name>
    <dbReference type="NCBI Taxonomy" id="543887"/>
    <lineage>
        <taxon>Bacteria</taxon>
        <taxon>Bacillati</taxon>
        <taxon>Actinomycetota</taxon>
        <taxon>Actinomycetes</taxon>
        <taxon>Glycomycetales</taxon>
        <taxon>Glycomycetaceae</taxon>
        <taxon>Glycomyces</taxon>
    </lineage>
</organism>
<sequence length="413" mass="41919">MNADVVVIGAGIVGAACARALARAGLRVVVVDRGAPASATSARGEGNLLVSDKAPGPELDLAMLAAGHWPGLAASLADELGPGFPDIEYDRKGGVVVATTEEGAGPLRAFADGQAAVGVEVAHLTPHEALSLEPHLNPAVTAAVHYPQDAQLQPVVATEALLASARRAGVAVLPHREVVGAVRDGDRITGVRTATETISAPSVVVAAGPWSGAVAGVLGADLPVRPRRGMVLVTARMAQRVFHKVYDGDYFGATQSADADLQTSSVVESTPGGTVLIGSSRQQIGFDDRLRVNVLAEIAGRALRLFPFLAGTPVIRAYGGFRPYVPDHLPVVGADPRHPGLWYATGHEGAGIGLAGVTGDLLCAQLTGADPAIDPAPFLPSRPSLAAHLASEDGPSEAGRPAGPAAAPNGGTE</sequence>
<name>A0ABW2D3M8_9ACTN</name>
<feature type="domain" description="FAD dependent oxidoreductase" evidence="3">
    <location>
        <begin position="4"/>
        <end position="364"/>
    </location>
</feature>
<comment type="caution">
    <text evidence="4">The sequence shown here is derived from an EMBL/GenBank/DDBJ whole genome shotgun (WGS) entry which is preliminary data.</text>
</comment>
<proteinExistence type="predicted"/>
<evidence type="ECO:0000313" key="5">
    <source>
        <dbReference type="Proteomes" id="UP001596470"/>
    </source>
</evidence>
<dbReference type="EC" id="1.-.-.-" evidence="4"/>
<dbReference type="Gene3D" id="3.30.9.10">
    <property type="entry name" value="D-Amino Acid Oxidase, subunit A, domain 2"/>
    <property type="match status" value="1"/>
</dbReference>
<evidence type="ECO:0000256" key="2">
    <source>
        <dbReference type="SAM" id="MobiDB-lite"/>
    </source>
</evidence>
<evidence type="ECO:0000256" key="1">
    <source>
        <dbReference type="ARBA" id="ARBA00023002"/>
    </source>
</evidence>
<dbReference type="InterPro" id="IPR006076">
    <property type="entry name" value="FAD-dep_OxRdtase"/>
</dbReference>
<gene>
    <name evidence="4" type="ORF">ACFQS3_00700</name>
</gene>
<feature type="compositionally biased region" description="Low complexity" evidence="2">
    <location>
        <begin position="396"/>
        <end position="413"/>
    </location>
</feature>
<protein>
    <submittedName>
        <fullName evidence="4">NAD(P)/FAD-dependent oxidoreductase</fullName>
        <ecNumber evidence="4">1.-.-.-</ecNumber>
    </submittedName>
</protein>
<dbReference type="PANTHER" id="PTHR13847:SF287">
    <property type="entry name" value="FAD-DEPENDENT OXIDOREDUCTASE DOMAIN-CONTAINING PROTEIN 1"/>
    <property type="match status" value="1"/>
</dbReference>
<dbReference type="SUPFAM" id="SSF51905">
    <property type="entry name" value="FAD/NAD(P)-binding domain"/>
    <property type="match status" value="1"/>
</dbReference>
<evidence type="ECO:0000313" key="4">
    <source>
        <dbReference type="EMBL" id="MFC6955703.1"/>
    </source>
</evidence>